<dbReference type="SUPFAM" id="SSF81631">
    <property type="entry name" value="PAP/OAS1 substrate-binding domain"/>
    <property type="match status" value="1"/>
</dbReference>
<evidence type="ECO:0000256" key="2">
    <source>
        <dbReference type="ARBA" id="ARBA00001946"/>
    </source>
</evidence>
<dbReference type="STRING" id="312017.Q236H6"/>
<dbReference type="GO" id="GO:1990817">
    <property type="term" value="F:poly(A) RNA polymerase activity"/>
    <property type="evidence" value="ECO:0007669"/>
    <property type="project" value="UniProtKB-EC"/>
</dbReference>
<keyword evidence="12" id="KW-0539">Nucleus</keyword>
<name>Q236H6_TETTS</name>
<gene>
    <name evidence="16" type="ORF">TTHERM_00089190</name>
</gene>
<comment type="subcellular location">
    <subcellularLocation>
        <location evidence="3">Nucleus</location>
    </subcellularLocation>
</comment>
<feature type="compositionally biased region" description="Acidic residues" evidence="13">
    <location>
        <begin position="571"/>
        <end position="587"/>
    </location>
</feature>
<accession>Q236H6</accession>
<evidence type="ECO:0000259" key="15">
    <source>
        <dbReference type="Pfam" id="PF20750"/>
    </source>
</evidence>
<reference evidence="17" key="1">
    <citation type="journal article" date="2006" name="PLoS Biol.">
        <title>Macronuclear genome sequence of the ciliate Tetrahymena thermophila, a model eukaryote.</title>
        <authorList>
            <person name="Eisen J.A."/>
            <person name="Coyne R.S."/>
            <person name="Wu M."/>
            <person name="Wu D."/>
            <person name="Thiagarajan M."/>
            <person name="Wortman J.R."/>
            <person name="Badger J.H."/>
            <person name="Ren Q."/>
            <person name="Amedeo P."/>
            <person name="Jones K.M."/>
            <person name="Tallon L.J."/>
            <person name="Delcher A.L."/>
            <person name="Salzberg S.L."/>
            <person name="Silva J.C."/>
            <person name="Haas B.J."/>
            <person name="Majoros W.H."/>
            <person name="Farzad M."/>
            <person name="Carlton J.M."/>
            <person name="Smith R.K. Jr."/>
            <person name="Garg J."/>
            <person name="Pearlman R.E."/>
            <person name="Karrer K.M."/>
            <person name="Sun L."/>
            <person name="Manning G."/>
            <person name="Elde N.C."/>
            <person name="Turkewitz A.P."/>
            <person name="Asai D.J."/>
            <person name="Wilkes D.E."/>
            <person name="Wang Y."/>
            <person name="Cai H."/>
            <person name="Collins K."/>
            <person name="Stewart B.A."/>
            <person name="Lee S.R."/>
            <person name="Wilamowska K."/>
            <person name="Weinberg Z."/>
            <person name="Ruzzo W.L."/>
            <person name="Wloga D."/>
            <person name="Gaertig J."/>
            <person name="Frankel J."/>
            <person name="Tsao C.-C."/>
            <person name="Gorovsky M.A."/>
            <person name="Keeling P.J."/>
            <person name="Waller R.F."/>
            <person name="Patron N.J."/>
            <person name="Cherry J.M."/>
            <person name="Stover N.A."/>
            <person name="Krieger C.J."/>
            <person name="del Toro C."/>
            <person name="Ryder H.F."/>
            <person name="Williamson S.C."/>
            <person name="Barbeau R.A."/>
            <person name="Hamilton E.P."/>
            <person name="Orias E."/>
        </authorList>
    </citation>
    <scope>NUCLEOTIDE SEQUENCE [LARGE SCALE GENOMIC DNA]</scope>
    <source>
        <strain evidence="17">SB210</strain>
    </source>
</reference>
<proteinExistence type="inferred from homology"/>
<feature type="region of interest" description="Disordered" evidence="13">
    <location>
        <begin position="541"/>
        <end position="587"/>
    </location>
</feature>
<sequence length="587" mass="69299">MSQQNSSKKDFESKYSRVIFTEQEINIMKTPHAIMSNQKGWKKDRERSQEIDYMMKPYFGTEETELSKQRYVNELQEIVTKWSTELAQQILGVSSEESKKYTAKLLTFGSSILGVSSKKGDIDMVCTCPNFIKRNPHFEEELCQILLNNENVKQLSNIRTAKVPIITFQYKEQDIDISFAQLQLPQLPPTIEEYVSDDLLQNMEERDILSLSGRRCNQAIVRSVPNLQNFQITCRFIKLWAQSKGIYENSIGFLGGISWAILVAKICQMFPNYEANQLLDEFFYYYSNWDFTSVHVLLNDYYNQRTPKQRAITLYMNVMTACYPEYNSTERVKEITLYIIKQRLHEANELIQKEIKYQYKHYKDLLVNYDFVNNYQVFIEYSLQYPEKIKTQVTDKEFEDFMNASKVKILNLIQRLSESRPQGVEFCPWPQFFAKTQVSYKKIQVLYIGINDNSEEKNQDLEKDCKQQIQSFYQLLKNEQKYSTYLEKFDVGMDWISNKEIIRKTFKLTQGTYEITIPKEDQQKQDISKYEVTVQKKIKLNEQGNQASSSNNNDIKDCSNEDDQQQQLQVGEEEEQAEENCDINDFY</sequence>
<dbReference type="RefSeq" id="XP_001012769.3">
    <property type="nucleotide sequence ID" value="XM_001012769.3"/>
</dbReference>
<dbReference type="SUPFAM" id="SSF81301">
    <property type="entry name" value="Nucleotidyltransferase"/>
    <property type="match status" value="1"/>
</dbReference>
<evidence type="ECO:0000256" key="7">
    <source>
        <dbReference type="ARBA" id="ARBA00022679"/>
    </source>
</evidence>
<dbReference type="GO" id="GO:0046872">
    <property type="term" value="F:metal ion binding"/>
    <property type="evidence" value="ECO:0007669"/>
    <property type="project" value="UniProtKB-KW"/>
</dbReference>
<comment type="cofactor">
    <cofactor evidence="2">
        <name>Mg(2+)</name>
        <dbReference type="ChEBI" id="CHEBI:18420"/>
    </cofactor>
</comment>
<dbReference type="EMBL" id="GG662749">
    <property type="protein sequence ID" value="EAR92524.3"/>
    <property type="molecule type" value="Genomic_DNA"/>
</dbReference>
<dbReference type="GeneID" id="7841705"/>
<evidence type="ECO:0000259" key="14">
    <source>
        <dbReference type="Pfam" id="PF04928"/>
    </source>
</evidence>
<dbReference type="InParanoid" id="Q236H6"/>
<evidence type="ECO:0000313" key="16">
    <source>
        <dbReference type="EMBL" id="EAR92524.3"/>
    </source>
</evidence>
<dbReference type="Pfam" id="PF20750">
    <property type="entry name" value="PAP_NTPase"/>
    <property type="match status" value="1"/>
</dbReference>
<evidence type="ECO:0000256" key="11">
    <source>
        <dbReference type="ARBA" id="ARBA00022842"/>
    </source>
</evidence>
<dbReference type="Proteomes" id="UP000009168">
    <property type="component" value="Unassembled WGS sequence"/>
</dbReference>
<dbReference type="InterPro" id="IPR043519">
    <property type="entry name" value="NT_sf"/>
</dbReference>
<dbReference type="HOGENOM" id="CLU_427333_0_0_1"/>
<keyword evidence="7" id="KW-0808">Transferase</keyword>
<evidence type="ECO:0000256" key="6">
    <source>
        <dbReference type="ARBA" id="ARBA00022664"/>
    </source>
</evidence>
<keyword evidence="6" id="KW-0507">mRNA processing</keyword>
<evidence type="ECO:0000256" key="1">
    <source>
        <dbReference type="ARBA" id="ARBA00001936"/>
    </source>
</evidence>
<evidence type="ECO:0000256" key="5">
    <source>
        <dbReference type="ARBA" id="ARBA00012388"/>
    </source>
</evidence>
<feature type="compositionally biased region" description="Polar residues" evidence="13">
    <location>
        <begin position="542"/>
        <end position="553"/>
    </location>
</feature>
<dbReference type="EC" id="2.7.7.19" evidence="5"/>
<dbReference type="OrthoDB" id="412748at2759"/>
<keyword evidence="9" id="KW-0547">Nucleotide-binding</keyword>
<dbReference type="PANTHER" id="PTHR10682">
    <property type="entry name" value="POLY A POLYMERASE"/>
    <property type="match status" value="1"/>
</dbReference>
<dbReference type="GO" id="GO:0006397">
    <property type="term" value="P:mRNA processing"/>
    <property type="evidence" value="ECO:0007669"/>
    <property type="project" value="UniProtKB-KW"/>
</dbReference>
<dbReference type="InterPro" id="IPR048840">
    <property type="entry name" value="PolA_pol_NTPase"/>
</dbReference>
<evidence type="ECO:0000256" key="3">
    <source>
        <dbReference type="ARBA" id="ARBA00004123"/>
    </source>
</evidence>
<comment type="similarity">
    <text evidence="4">Belongs to the poly(A) polymerase family.</text>
</comment>
<keyword evidence="8" id="KW-0479">Metal-binding</keyword>
<dbReference type="PANTHER" id="PTHR10682:SF10">
    <property type="entry name" value="POLYNUCLEOTIDE ADENYLYLTRANSFERASE"/>
    <property type="match status" value="1"/>
</dbReference>
<dbReference type="CDD" id="cd05402">
    <property type="entry name" value="NT_PAP_TUTase"/>
    <property type="match status" value="1"/>
</dbReference>
<evidence type="ECO:0000256" key="9">
    <source>
        <dbReference type="ARBA" id="ARBA00022741"/>
    </source>
</evidence>
<dbReference type="GO" id="GO:0005524">
    <property type="term" value="F:ATP binding"/>
    <property type="evidence" value="ECO:0007669"/>
    <property type="project" value="UniProtKB-KW"/>
</dbReference>
<dbReference type="Pfam" id="PF04928">
    <property type="entry name" value="PAP_central"/>
    <property type="match status" value="1"/>
</dbReference>
<dbReference type="KEGG" id="tet:TTHERM_00089190"/>
<comment type="cofactor">
    <cofactor evidence="1">
        <name>Mn(2+)</name>
        <dbReference type="ChEBI" id="CHEBI:29035"/>
    </cofactor>
</comment>
<dbReference type="Gene3D" id="3.30.460.10">
    <property type="entry name" value="Beta Polymerase, domain 2"/>
    <property type="match status" value="1"/>
</dbReference>
<evidence type="ECO:0000256" key="10">
    <source>
        <dbReference type="ARBA" id="ARBA00022840"/>
    </source>
</evidence>
<keyword evidence="17" id="KW-1185">Reference proteome</keyword>
<organism evidence="16 17">
    <name type="scientific">Tetrahymena thermophila (strain SB210)</name>
    <dbReference type="NCBI Taxonomy" id="312017"/>
    <lineage>
        <taxon>Eukaryota</taxon>
        <taxon>Sar</taxon>
        <taxon>Alveolata</taxon>
        <taxon>Ciliophora</taxon>
        <taxon>Intramacronucleata</taxon>
        <taxon>Oligohymenophorea</taxon>
        <taxon>Hymenostomatida</taxon>
        <taxon>Tetrahymenina</taxon>
        <taxon>Tetrahymenidae</taxon>
        <taxon>Tetrahymena</taxon>
    </lineage>
</organism>
<evidence type="ECO:0000256" key="4">
    <source>
        <dbReference type="ARBA" id="ARBA00010912"/>
    </source>
</evidence>
<evidence type="ECO:0000256" key="8">
    <source>
        <dbReference type="ARBA" id="ARBA00022723"/>
    </source>
</evidence>
<evidence type="ECO:0000256" key="13">
    <source>
        <dbReference type="SAM" id="MobiDB-lite"/>
    </source>
</evidence>
<dbReference type="Gene3D" id="1.10.1410.10">
    <property type="match status" value="1"/>
</dbReference>
<dbReference type="GO" id="GO:0005634">
    <property type="term" value="C:nucleus"/>
    <property type="evidence" value="ECO:0007669"/>
    <property type="project" value="UniProtKB-SubCell"/>
</dbReference>
<evidence type="ECO:0000313" key="17">
    <source>
        <dbReference type="Proteomes" id="UP000009168"/>
    </source>
</evidence>
<dbReference type="InterPro" id="IPR007012">
    <property type="entry name" value="PolA_pol_cen_dom"/>
</dbReference>
<protein>
    <recommendedName>
        <fullName evidence="5">polynucleotide adenylyltransferase</fullName>
        <ecNumber evidence="5">2.7.7.19</ecNumber>
    </recommendedName>
</protein>
<dbReference type="AlphaFoldDB" id="Q236H6"/>
<evidence type="ECO:0000256" key="12">
    <source>
        <dbReference type="ARBA" id="ARBA00023242"/>
    </source>
</evidence>
<keyword evidence="11" id="KW-0460">Magnesium</keyword>
<keyword evidence="10" id="KW-0067">ATP-binding</keyword>
<feature type="domain" description="Poly(A) polymerase central" evidence="14">
    <location>
        <begin position="229"/>
        <end position="366"/>
    </location>
</feature>
<feature type="domain" description="Poly(A) polymerase nucleotidyltransferase" evidence="15">
    <location>
        <begin position="36"/>
        <end position="224"/>
    </location>
</feature>